<organism evidence="1 2">
    <name type="scientific">Diaporthe vaccinii</name>
    <dbReference type="NCBI Taxonomy" id="105482"/>
    <lineage>
        <taxon>Eukaryota</taxon>
        <taxon>Fungi</taxon>
        <taxon>Dikarya</taxon>
        <taxon>Ascomycota</taxon>
        <taxon>Pezizomycotina</taxon>
        <taxon>Sordariomycetes</taxon>
        <taxon>Sordariomycetidae</taxon>
        <taxon>Diaporthales</taxon>
        <taxon>Diaporthaceae</taxon>
        <taxon>Diaporthe</taxon>
        <taxon>Diaporthe eres species complex</taxon>
    </lineage>
</organism>
<accession>A0ABR4DSV7</accession>
<sequence>MSRGQGFWTSVRRLWFPRHGVVVRACSAGGQGSTGHVSFPACTCAGTSVHALSMGTAKLPRWGGLHWTVRVATALCTIATLEGGPRIRVGLHPQSPSSGSRSILTLSLGRTFPPARSVVIRLKLSKGLPRPRTRRFVQTLFCSRPATATFAQTCGAKTHIHHSSVPRSAATRTSQLASQPFFPERLTASALGYFTYTTRPPTACRSTDSPWFKQRSSAGFVKNLICGPSCYPLLALDSAEVLNIIHH</sequence>
<protein>
    <submittedName>
        <fullName evidence="1">Uncharacterized protein</fullName>
    </submittedName>
</protein>
<dbReference type="EMBL" id="JBAWTH010000187">
    <property type="protein sequence ID" value="KAL2273401.1"/>
    <property type="molecule type" value="Genomic_DNA"/>
</dbReference>
<keyword evidence="2" id="KW-1185">Reference proteome</keyword>
<reference evidence="1 2" key="1">
    <citation type="submission" date="2024-03" db="EMBL/GenBank/DDBJ databases">
        <title>A high-quality draft genome sequence of Diaporthe vaccinii, a causative agent of upright dieback and viscid rot disease in cranberry plants.</title>
        <authorList>
            <person name="Sarrasin M."/>
            <person name="Lang B.F."/>
            <person name="Burger G."/>
        </authorList>
    </citation>
    <scope>NUCLEOTIDE SEQUENCE [LARGE SCALE GENOMIC DNA]</scope>
    <source>
        <strain evidence="1 2">IS7</strain>
    </source>
</reference>
<dbReference type="Proteomes" id="UP001600888">
    <property type="component" value="Unassembled WGS sequence"/>
</dbReference>
<evidence type="ECO:0000313" key="1">
    <source>
        <dbReference type="EMBL" id="KAL2273401.1"/>
    </source>
</evidence>
<name>A0ABR4DSV7_9PEZI</name>
<gene>
    <name evidence="1" type="ORF">FJTKL_04533</name>
</gene>
<evidence type="ECO:0000313" key="2">
    <source>
        <dbReference type="Proteomes" id="UP001600888"/>
    </source>
</evidence>
<comment type="caution">
    <text evidence="1">The sequence shown here is derived from an EMBL/GenBank/DDBJ whole genome shotgun (WGS) entry which is preliminary data.</text>
</comment>
<proteinExistence type="predicted"/>